<keyword evidence="3" id="KW-0678">Repressor</keyword>
<feature type="region of interest" description="Disordered" evidence="13">
    <location>
        <begin position="265"/>
        <end position="293"/>
    </location>
</feature>
<keyword evidence="12" id="KW-0175">Coiled coil</keyword>
<dbReference type="PROSITE" id="PS50103">
    <property type="entry name" value="ZF_C3H1"/>
    <property type="match status" value="1"/>
</dbReference>
<evidence type="ECO:0000259" key="16">
    <source>
        <dbReference type="PROSITE" id="PS50304"/>
    </source>
</evidence>
<evidence type="ECO:0000259" key="14">
    <source>
        <dbReference type="PROSITE" id="PS50103"/>
    </source>
</evidence>
<dbReference type="PROSITE" id="PS50174">
    <property type="entry name" value="G_PATCH"/>
    <property type="match status" value="1"/>
</dbReference>
<dbReference type="Gene3D" id="2.30.30.140">
    <property type="match status" value="1"/>
</dbReference>
<dbReference type="Proteomes" id="UP001347796">
    <property type="component" value="Unassembled WGS sequence"/>
</dbReference>
<evidence type="ECO:0000313" key="17">
    <source>
        <dbReference type="EMBL" id="KAK6195206.1"/>
    </source>
</evidence>
<keyword evidence="7" id="KW-0805">Transcription regulation</keyword>
<dbReference type="InterPro" id="IPR002999">
    <property type="entry name" value="Tudor"/>
</dbReference>
<name>A0AAN8Q1V2_PATCE</name>
<evidence type="ECO:0000256" key="13">
    <source>
        <dbReference type="SAM" id="MobiDB-lite"/>
    </source>
</evidence>
<keyword evidence="9" id="KW-0804">Transcription</keyword>
<dbReference type="GO" id="GO:0008270">
    <property type="term" value="F:zinc ion binding"/>
    <property type="evidence" value="ECO:0007669"/>
    <property type="project" value="UniProtKB-KW"/>
</dbReference>
<evidence type="ECO:0000256" key="8">
    <source>
        <dbReference type="ARBA" id="ARBA00023125"/>
    </source>
</evidence>
<dbReference type="PROSITE" id="PS50304">
    <property type="entry name" value="TUDOR"/>
    <property type="match status" value="1"/>
</dbReference>
<gene>
    <name evidence="17" type="ORF">SNE40_000680</name>
</gene>
<evidence type="ECO:0000256" key="12">
    <source>
        <dbReference type="SAM" id="Coils"/>
    </source>
</evidence>
<evidence type="ECO:0000259" key="15">
    <source>
        <dbReference type="PROSITE" id="PS50174"/>
    </source>
</evidence>
<keyword evidence="18" id="KW-1185">Reference proteome</keyword>
<dbReference type="SMART" id="SM00333">
    <property type="entry name" value="TUDOR"/>
    <property type="match status" value="1"/>
</dbReference>
<comment type="caution">
    <text evidence="17">The sequence shown here is derived from an EMBL/GenBank/DDBJ whole genome shotgun (WGS) entry which is preliminary data.</text>
</comment>
<evidence type="ECO:0000256" key="6">
    <source>
        <dbReference type="ARBA" id="ARBA00022833"/>
    </source>
</evidence>
<evidence type="ECO:0000256" key="2">
    <source>
        <dbReference type="ARBA" id="ARBA00022414"/>
    </source>
</evidence>
<feature type="compositionally biased region" description="Basic and acidic residues" evidence="13">
    <location>
        <begin position="88"/>
        <end position="105"/>
    </location>
</feature>
<dbReference type="InterPro" id="IPR000467">
    <property type="entry name" value="G_patch_dom"/>
</dbReference>
<keyword evidence="10" id="KW-0539">Nucleus</keyword>
<evidence type="ECO:0000256" key="3">
    <source>
        <dbReference type="ARBA" id="ARBA00022491"/>
    </source>
</evidence>
<dbReference type="EMBL" id="JAZGQO010000001">
    <property type="protein sequence ID" value="KAK6195206.1"/>
    <property type="molecule type" value="Genomic_DNA"/>
</dbReference>
<dbReference type="GO" id="GO:0001227">
    <property type="term" value="F:DNA-binding transcription repressor activity, RNA polymerase II-specific"/>
    <property type="evidence" value="ECO:0007669"/>
    <property type="project" value="TreeGrafter"/>
</dbReference>
<feature type="coiled-coil region" evidence="12">
    <location>
        <begin position="3"/>
        <end position="30"/>
    </location>
</feature>
<evidence type="ECO:0000256" key="1">
    <source>
        <dbReference type="ARBA" id="ARBA00004123"/>
    </source>
</evidence>
<feature type="domain" description="C3H1-type" evidence="14">
    <location>
        <begin position="169"/>
        <end position="196"/>
    </location>
</feature>
<dbReference type="PANTHER" id="PTHR46297:SF1">
    <property type="entry name" value="ZINC FINGER CCCH-TYPE WITH G PATCH DOMAIN-CONTAINING PROTEIN"/>
    <property type="match status" value="1"/>
</dbReference>
<keyword evidence="5 11" id="KW-0863">Zinc-finger</keyword>
<dbReference type="CDD" id="cd20384">
    <property type="entry name" value="Tudor_ZGPAT"/>
    <property type="match status" value="1"/>
</dbReference>
<feature type="domain" description="Tudor" evidence="16">
    <location>
        <begin position="212"/>
        <end position="269"/>
    </location>
</feature>
<feature type="zinc finger region" description="C3H1-type" evidence="11">
    <location>
        <begin position="169"/>
        <end position="196"/>
    </location>
</feature>
<dbReference type="PANTHER" id="PTHR46297">
    <property type="entry name" value="ZINC FINGER CCCH-TYPE WITH G PATCH DOMAIN-CONTAINING PROTEIN"/>
    <property type="match status" value="1"/>
</dbReference>
<evidence type="ECO:0000256" key="10">
    <source>
        <dbReference type="ARBA" id="ARBA00023242"/>
    </source>
</evidence>
<dbReference type="AlphaFoldDB" id="A0AAN8Q1V2"/>
<feature type="domain" description="G-patch" evidence="15">
    <location>
        <begin position="315"/>
        <end position="361"/>
    </location>
</feature>
<comment type="subcellular location">
    <subcellularLocation>
        <location evidence="1">Nucleus</location>
    </subcellularLocation>
</comment>
<dbReference type="SMART" id="SM00356">
    <property type="entry name" value="ZnF_C3H1"/>
    <property type="match status" value="1"/>
</dbReference>
<dbReference type="Pfam" id="PF01585">
    <property type="entry name" value="G-patch"/>
    <property type="match status" value="1"/>
</dbReference>
<keyword evidence="8" id="KW-0238">DNA-binding</keyword>
<keyword evidence="4 11" id="KW-0479">Metal-binding</keyword>
<feature type="region of interest" description="Disordered" evidence="13">
    <location>
        <begin position="380"/>
        <end position="401"/>
    </location>
</feature>
<evidence type="ECO:0000256" key="11">
    <source>
        <dbReference type="PROSITE-ProRule" id="PRU00723"/>
    </source>
</evidence>
<protein>
    <recommendedName>
        <fullName evidence="2">Zinc finger CCCH-type with G patch domain-containing protein</fullName>
    </recommendedName>
</protein>
<dbReference type="SUPFAM" id="SSF63748">
    <property type="entry name" value="Tudor/PWWP/MBT"/>
    <property type="match status" value="1"/>
</dbReference>
<evidence type="ECO:0000256" key="4">
    <source>
        <dbReference type="ARBA" id="ARBA00022723"/>
    </source>
</evidence>
<evidence type="ECO:0000256" key="9">
    <source>
        <dbReference type="ARBA" id="ARBA00023163"/>
    </source>
</evidence>
<evidence type="ECO:0000256" key="7">
    <source>
        <dbReference type="ARBA" id="ARBA00023015"/>
    </source>
</evidence>
<evidence type="ECO:0000313" key="18">
    <source>
        <dbReference type="Proteomes" id="UP001347796"/>
    </source>
</evidence>
<sequence length="420" mass="47537">MDEESLKNSIELYKSQLNQVEQAIEAAGETDDMVKLKDDLKELIALTEDSLLSLLKGQLLQSIESTSTTTTTTIDDEYAAFQEALGEDTTKNDSTNHDTDNKIPGEDNSIDESLEESLLELQGMRCRAPFQHDWGCLAYYNALIHSVDPVSHNTQCPMVNVMFCNPTHSSMALCPFYLEGRCKFSDDECRNSHGYPVKIEDLQEYQEPNYSLVKIDTKCLAQYEDGLWYKATVIDMKDQKIQVLFDEYGDKTSIGLERILPIDNGDDISDDESELDDDLNKPLDRSDSEDDDALPVFLWKPPKTTAKLGEWEEHTKGIGSKLMIKMGYIIGQGLGKNGDGKAEPVPIQLIPKGKSLDKIMELKEIAGDQDLFDAMKKLKKKTKKTEDKNRQPKQTSQPTDMFDFINKKLRGKKGERHCFF</sequence>
<dbReference type="GO" id="GO:0005634">
    <property type="term" value="C:nucleus"/>
    <property type="evidence" value="ECO:0007669"/>
    <property type="project" value="UniProtKB-SubCell"/>
</dbReference>
<dbReference type="GO" id="GO:0000978">
    <property type="term" value="F:RNA polymerase II cis-regulatory region sequence-specific DNA binding"/>
    <property type="evidence" value="ECO:0007669"/>
    <property type="project" value="TreeGrafter"/>
</dbReference>
<dbReference type="SMART" id="SM00443">
    <property type="entry name" value="G_patch"/>
    <property type="match status" value="1"/>
</dbReference>
<organism evidence="17 18">
    <name type="scientific">Patella caerulea</name>
    <name type="common">Rayed Mediterranean limpet</name>
    <dbReference type="NCBI Taxonomy" id="87958"/>
    <lineage>
        <taxon>Eukaryota</taxon>
        <taxon>Metazoa</taxon>
        <taxon>Spiralia</taxon>
        <taxon>Lophotrochozoa</taxon>
        <taxon>Mollusca</taxon>
        <taxon>Gastropoda</taxon>
        <taxon>Patellogastropoda</taxon>
        <taxon>Patelloidea</taxon>
        <taxon>Patellidae</taxon>
        <taxon>Patella</taxon>
    </lineage>
</organism>
<proteinExistence type="predicted"/>
<accession>A0AAN8Q1V2</accession>
<feature type="compositionally biased region" description="Acidic residues" evidence="13">
    <location>
        <begin position="265"/>
        <end position="277"/>
    </location>
</feature>
<dbReference type="InterPro" id="IPR000571">
    <property type="entry name" value="Znf_CCCH"/>
</dbReference>
<keyword evidence="6 11" id="KW-0862">Zinc</keyword>
<reference evidence="17 18" key="1">
    <citation type="submission" date="2024-01" db="EMBL/GenBank/DDBJ databases">
        <title>The genome of the rayed Mediterranean limpet Patella caerulea (Linnaeus, 1758).</title>
        <authorList>
            <person name="Anh-Thu Weber A."/>
            <person name="Halstead-Nussloch G."/>
        </authorList>
    </citation>
    <scope>NUCLEOTIDE SEQUENCE [LARGE SCALE GENOMIC DNA]</scope>
    <source>
        <strain evidence="17">AATW-2023a</strain>
        <tissue evidence="17">Whole specimen</tissue>
    </source>
</reference>
<evidence type="ECO:0000256" key="5">
    <source>
        <dbReference type="ARBA" id="ARBA00022771"/>
    </source>
</evidence>
<feature type="region of interest" description="Disordered" evidence="13">
    <location>
        <begin position="86"/>
        <end position="109"/>
    </location>
</feature>
<dbReference type="Gene3D" id="2.30.30.1190">
    <property type="match status" value="1"/>
</dbReference>